<accession>A0ABQ5HC46</accession>
<reference evidence="9" key="1">
    <citation type="journal article" date="2022" name="Int. J. Mol. Sci.">
        <title>Draft Genome of Tanacetum Coccineum: Genomic Comparison of Closely Related Tanacetum-Family Plants.</title>
        <authorList>
            <person name="Yamashiro T."/>
            <person name="Shiraishi A."/>
            <person name="Nakayama K."/>
            <person name="Satake H."/>
        </authorList>
    </citation>
    <scope>NUCLEOTIDE SEQUENCE</scope>
</reference>
<evidence type="ECO:0000256" key="5">
    <source>
        <dbReference type="ARBA" id="ARBA00022801"/>
    </source>
</evidence>
<keyword evidence="5" id="KW-0378">Hydrolase</keyword>
<dbReference type="Pfam" id="PF17917">
    <property type="entry name" value="RT_RNaseH"/>
    <property type="match status" value="1"/>
</dbReference>
<keyword evidence="7" id="KW-1133">Transmembrane helix</keyword>
<dbReference type="PANTHER" id="PTHR34072">
    <property type="entry name" value="ENZYMATIC POLYPROTEIN-RELATED"/>
    <property type="match status" value="1"/>
</dbReference>
<keyword evidence="3" id="KW-0540">Nuclease</keyword>
<keyword evidence="4" id="KW-0255">Endonuclease</keyword>
<evidence type="ECO:0000256" key="4">
    <source>
        <dbReference type="ARBA" id="ARBA00022759"/>
    </source>
</evidence>
<organism evidence="9 10">
    <name type="scientific">Tanacetum coccineum</name>
    <dbReference type="NCBI Taxonomy" id="301880"/>
    <lineage>
        <taxon>Eukaryota</taxon>
        <taxon>Viridiplantae</taxon>
        <taxon>Streptophyta</taxon>
        <taxon>Embryophyta</taxon>
        <taxon>Tracheophyta</taxon>
        <taxon>Spermatophyta</taxon>
        <taxon>Magnoliopsida</taxon>
        <taxon>eudicotyledons</taxon>
        <taxon>Gunneridae</taxon>
        <taxon>Pentapetalae</taxon>
        <taxon>asterids</taxon>
        <taxon>campanulids</taxon>
        <taxon>Asterales</taxon>
        <taxon>Asteraceae</taxon>
        <taxon>Asteroideae</taxon>
        <taxon>Anthemideae</taxon>
        <taxon>Anthemidinae</taxon>
        <taxon>Tanacetum</taxon>
    </lineage>
</organism>
<protein>
    <submittedName>
        <fullName evidence="9">Reverse transcriptase domain-containing protein</fullName>
    </submittedName>
</protein>
<evidence type="ECO:0000313" key="10">
    <source>
        <dbReference type="Proteomes" id="UP001151760"/>
    </source>
</evidence>
<evidence type="ECO:0000259" key="8">
    <source>
        <dbReference type="Pfam" id="PF17917"/>
    </source>
</evidence>
<feature type="domain" description="Reverse transcriptase RNase H-like" evidence="8">
    <location>
        <begin position="196"/>
        <end position="292"/>
    </location>
</feature>
<dbReference type="InterPro" id="IPR043502">
    <property type="entry name" value="DNA/RNA_pol_sf"/>
</dbReference>
<comment type="caution">
    <text evidence="9">The sequence shown here is derived from an EMBL/GenBank/DDBJ whole genome shotgun (WGS) entry which is preliminary data.</text>
</comment>
<dbReference type="CDD" id="cd09274">
    <property type="entry name" value="RNase_HI_RT_Ty3"/>
    <property type="match status" value="1"/>
</dbReference>
<dbReference type="GO" id="GO:0003964">
    <property type="term" value="F:RNA-directed DNA polymerase activity"/>
    <property type="evidence" value="ECO:0007669"/>
    <property type="project" value="UniProtKB-KW"/>
</dbReference>
<evidence type="ECO:0000256" key="6">
    <source>
        <dbReference type="ARBA" id="ARBA00022918"/>
    </source>
</evidence>
<keyword evidence="7" id="KW-0812">Transmembrane</keyword>
<name>A0ABQ5HC46_9ASTR</name>
<proteinExistence type="predicted"/>
<evidence type="ECO:0000256" key="1">
    <source>
        <dbReference type="ARBA" id="ARBA00022679"/>
    </source>
</evidence>
<sequence length="573" mass="66335">MHTTMVPEQVKTMKIQAGIQVLRRGELRRQLLLWKRFGRLYLIVFVLFRNIIVSFPDIWYLRIPGVAIIEVACLLGCLFGFPKSKLSIPSSYFTKEEHEVHLKLVLELLRKKKLYAKFSKCEFWLQEVNFLGHVVNKSGIYVDPSKIEAVKNWKAPTTPSEKNQKYEWGEKEEEAFQTLKNNLCDAPILSLPDRIEDFIVYCDTSNQGLGGVLMQRGKVIAYASRQLKIHKKNYTTHDLELGAIVFALKTWRHYLYGTKSVIYMDHKSLQHIFDQKELNMRQRRWIELFSDYECEIRYHPGKANVVADALSRKERVKPRRVRAMAMIIQSGVKEMVVAAQSEAFKQENVLTERLHDLDQKMERKGDESLYFMDRIWVLLVGSVMDEAHASRYLKCLADASLHVPLDEIKVDKTLRFVEEPVEIMDRDVKRLKRSKISLVKVCWNSKRGPDYWDLKGGVELHENTEDREILFLYCYAFSVSLLLTPLYCDDIHDVTPRVSALAGCDSVSGTKEVAGLVLQIVTGPETLLLEDYCVSGFVYFMVPKPDSSLENDLWVSGCLSEFQTLIYSLTFRD</sequence>
<reference evidence="9" key="2">
    <citation type="submission" date="2022-01" db="EMBL/GenBank/DDBJ databases">
        <authorList>
            <person name="Yamashiro T."/>
            <person name="Shiraishi A."/>
            <person name="Satake H."/>
            <person name="Nakayama K."/>
        </authorList>
    </citation>
    <scope>NUCLEOTIDE SEQUENCE</scope>
</reference>
<keyword evidence="7" id="KW-0472">Membrane</keyword>
<dbReference type="SUPFAM" id="SSF56672">
    <property type="entry name" value="DNA/RNA polymerases"/>
    <property type="match status" value="1"/>
</dbReference>
<dbReference type="InterPro" id="IPR043128">
    <property type="entry name" value="Rev_trsase/Diguanyl_cyclase"/>
</dbReference>
<evidence type="ECO:0000256" key="2">
    <source>
        <dbReference type="ARBA" id="ARBA00022695"/>
    </source>
</evidence>
<keyword evidence="6 9" id="KW-0695">RNA-directed DNA polymerase</keyword>
<gene>
    <name evidence="9" type="ORF">Tco_1067173</name>
</gene>
<evidence type="ECO:0000313" key="9">
    <source>
        <dbReference type="EMBL" id="GJT85456.1"/>
    </source>
</evidence>
<evidence type="ECO:0000256" key="3">
    <source>
        <dbReference type="ARBA" id="ARBA00022722"/>
    </source>
</evidence>
<dbReference type="Gene3D" id="3.30.70.270">
    <property type="match status" value="2"/>
</dbReference>
<dbReference type="PANTHER" id="PTHR34072:SF52">
    <property type="entry name" value="RIBONUCLEASE H"/>
    <property type="match status" value="1"/>
</dbReference>
<dbReference type="Gene3D" id="3.10.20.370">
    <property type="match status" value="1"/>
</dbReference>
<keyword evidence="1" id="KW-0808">Transferase</keyword>
<evidence type="ECO:0000256" key="7">
    <source>
        <dbReference type="SAM" id="Phobius"/>
    </source>
</evidence>
<dbReference type="InterPro" id="IPR041373">
    <property type="entry name" value="RT_RNaseH"/>
</dbReference>
<keyword evidence="10" id="KW-1185">Reference proteome</keyword>
<dbReference type="Proteomes" id="UP001151760">
    <property type="component" value="Unassembled WGS sequence"/>
</dbReference>
<dbReference type="EMBL" id="BQNB010019453">
    <property type="protein sequence ID" value="GJT85456.1"/>
    <property type="molecule type" value="Genomic_DNA"/>
</dbReference>
<keyword evidence="2" id="KW-0548">Nucleotidyltransferase</keyword>
<feature type="transmembrane region" description="Helical" evidence="7">
    <location>
        <begin position="37"/>
        <end position="55"/>
    </location>
</feature>